<name>A0A5D8Q9Q0_9THEO</name>
<evidence type="ECO:0000256" key="9">
    <source>
        <dbReference type="RuleBase" id="RU363064"/>
    </source>
</evidence>
<dbReference type="PROSITE" id="PS00873">
    <property type="entry name" value="NA_ALANINE_SYMP"/>
    <property type="match status" value="1"/>
</dbReference>
<evidence type="ECO:0000256" key="2">
    <source>
        <dbReference type="ARBA" id="ARBA00009261"/>
    </source>
</evidence>
<comment type="similarity">
    <text evidence="2 9">Belongs to the alanine or glycine:cation symporter (AGCS) (TC 2.A.25) family.</text>
</comment>
<evidence type="ECO:0000313" key="10">
    <source>
        <dbReference type="EMBL" id="TZE81241.1"/>
    </source>
</evidence>
<feature type="transmembrane region" description="Helical" evidence="9">
    <location>
        <begin position="308"/>
        <end position="331"/>
    </location>
</feature>
<dbReference type="AlphaFoldDB" id="A0A5D8Q9Q0"/>
<dbReference type="GO" id="GO:0005283">
    <property type="term" value="F:amino acid:sodium symporter activity"/>
    <property type="evidence" value="ECO:0007669"/>
    <property type="project" value="InterPro"/>
</dbReference>
<comment type="subcellular location">
    <subcellularLocation>
        <location evidence="1 9">Cell membrane</location>
        <topology evidence="1 9">Multi-pass membrane protein</topology>
    </subcellularLocation>
</comment>
<protein>
    <submittedName>
        <fullName evidence="10">Sodium:alanine symporter family protein</fullName>
    </submittedName>
</protein>
<dbReference type="Proteomes" id="UP000322976">
    <property type="component" value="Unassembled WGS sequence"/>
</dbReference>
<dbReference type="FunFam" id="1.20.1740.10:FF:000004">
    <property type="entry name" value="Sodium:alanine symporter family protein"/>
    <property type="match status" value="1"/>
</dbReference>
<dbReference type="PANTHER" id="PTHR30330">
    <property type="entry name" value="AGSS FAMILY TRANSPORTER, SODIUM-ALANINE"/>
    <property type="match status" value="1"/>
</dbReference>
<evidence type="ECO:0000256" key="5">
    <source>
        <dbReference type="ARBA" id="ARBA00022692"/>
    </source>
</evidence>
<dbReference type="Gene3D" id="1.20.1740.10">
    <property type="entry name" value="Amino acid/polyamine transporter I"/>
    <property type="match status" value="1"/>
</dbReference>
<feature type="transmembrane region" description="Helical" evidence="9">
    <location>
        <begin position="84"/>
        <end position="104"/>
    </location>
</feature>
<feature type="transmembrane region" description="Helical" evidence="9">
    <location>
        <begin position="393"/>
        <end position="411"/>
    </location>
</feature>
<dbReference type="PANTHER" id="PTHR30330:SF3">
    <property type="entry name" value="TRANSCRIPTIONAL REGULATOR, LRP FAMILY"/>
    <property type="match status" value="1"/>
</dbReference>
<reference evidence="10 11" key="1">
    <citation type="submission" date="2019-08" db="EMBL/GenBank/DDBJ databases">
        <title>Calorimonas adulescens gen. nov., sp. nov., an anaerobic thermophilic bacterium from Sakhalin hot spring.</title>
        <authorList>
            <person name="Khomyakova M.A."/>
            <person name="Merkel A.Y."/>
            <person name="Novikov A."/>
            <person name="Bonch-Osmolovskaya E.A."/>
            <person name="Slobodkin A.I."/>
        </authorList>
    </citation>
    <scope>NUCLEOTIDE SEQUENCE [LARGE SCALE GENOMIC DNA]</scope>
    <source>
        <strain evidence="10 11">A05MB</strain>
    </source>
</reference>
<dbReference type="Pfam" id="PF01235">
    <property type="entry name" value="Na_Ala_symp"/>
    <property type="match status" value="1"/>
</dbReference>
<keyword evidence="7 9" id="KW-1133">Transmembrane helix</keyword>
<keyword evidence="5 9" id="KW-0812">Transmembrane</keyword>
<sequence>MEWLLNINKIVNGIVWGPPMLILIVGTGIFLTLYLGFPQVTKFGYIMKNTLLRAFSKKTTGEGDITPFQAVATALAATVGTGNIAGVATAIFLGGPGAIFWMWLSAFFGMVTKYSEVCLSVNYRVKNPDGSFSGGPMYYISNGLNAKWLAYIFAVFGALAAFGIGNMVQANSTALSLKAGFGIRELYTGIALAVLTGLVIIGGVKRIGQVTEYLVPFMAIIYVIGSLVIILLHIDKIPEAFAMIFENAFTPTAASGGFAGATIMMGVRYGVARGVFSNEAGLGSAPIAHAAATVDHPVKQGIYGVFEVFMDTIVICTMTALVILTTGVWNSGKTSSELSMYAFETGLPGTWGKFIVVIGLALFAYSTIIGWSYYGEKCVEFLFGPKARLPYRIIWLPFIGIGAVGGLTELWNLADTLNGLMAIPNLIGVLLLSGVVRKLTKEYFSTH</sequence>
<accession>A0A5D8Q9Q0</accession>
<organism evidence="10 11">
    <name type="scientific">Calorimonas adulescens</name>
    <dbReference type="NCBI Taxonomy" id="2606906"/>
    <lineage>
        <taxon>Bacteria</taxon>
        <taxon>Bacillati</taxon>
        <taxon>Bacillota</taxon>
        <taxon>Clostridia</taxon>
        <taxon>Thermoanaerobacterales</taxon>
        <taxon>Thermoanaerobacteraceae</taxon>
        <taxon>Calorimonas</taxon>
    </lineage>
</organism>
<keyword evidence="3 9" id="KW-0813">Transport</keyword>
<dbReference type="InterPro" id="IPR001463">
    <property type="entry name" value="Na/Ala_symport"/>
</dbReference>
<evidence type="ECO:0000256" key="1">
    <source>
        <dbReference type="ARBA" id="ARBA00004651"/>
    </source>
</evidence>
<comment type="caution">
    <text evidence="10">The sequence shown here is derived from an EMBL/GenBank/DDBJ whole genome shotgun (WGS) entry which is preliminary data.</text>
</comment>
<evidence type="ECO:0000256" key="7">
    <source>
        <dbReference type="ARBA" id="ARBA00022989"/>
    </source>
</evidence>
<dbReference type="RefSeq" id="WP_149545856.1">
    <property type="nucleotide sequence ID" value="NZ_VTPS01000016.1"/>
</dbReference>
<dbReference type="EMBL" id="VTPS01000016">
    <property type="protein sequence ID" value="TZE81241.1"/>
    <property type="molecule type" value="Genomic_DNA"/>
</dbReference>
<keyword evidence="8 9" id="KW-0472">Membrane</keyword>
<feature type="transmembrane region" description="Helical" evidence="9">
    <location>
        <begin position="417"/>
        <end position="436"/>
    </location>
</feature>
<feature type="transmembrane region" description="Helical" evidence="9">
    <location>
        <begin position="213"/>
        <end position="234"/>
    </location>
</feature>
<evidence type="ECO:0000256" key="6">
    <source>
        <dbReference type="ARBA" id="ARBA00022847"/>
    </source>
</evidence>
<dbReference type="GO" id="GO:0005886">
    <property type="term" value="C:plasma membrane"/>
    <property type="evidence" value="ECO:0007669"/>
    <property type="project" value="UniProtKB-SubCell"/>
</dbReference>
<gene>
    <name evidence="10" type="ORF">FWJ32_10250</name>
</gene>
<dbReference type="NCBIfam" id="TIGR00835">
    <property type="entry name" value="agcS"/>
    <property type="match status" value="1"/>
</dbReference>
<feature type="transmembrane region" description="Helical" evidence="9">
    <location>
        <begin position="186"/>
        <end position="207"/>
    </location>
</feature>
<keyword evidence="11" id="KW-1185">Reference proteome</keyword>
<evidence type="ECO:0000256" key="3">
    <source>
        <dbReference type="ARBA" id="ARBA00022448"/>
    </source>
</evidence>
<feature type="transmembrane region" description="Helical" evidence="9">
    <location>
        <begin position="351"/>
        <end position="373"/>
    </location>
</feature>
<dbReference type="PRINTS" id="PR00175">
    <property type="entry name" value="NAALASMPORT"/>
</dbReference>
<feature type="transmembrane region" description="Helical" evidence="9">
    <location>
        <begin position="20"/>
        <end position="37"/>
    </location>
</feature>
<keyword evidence="4 9" id="KW-1003">Cell membrane</keyword>
<feature type="transmembrane region" description="Helical" evidence="9">
    <location>
        <begin position="148"/>
        <end position="165"/>
    </location>
</feature>
<keyword evidence="6 9" id="KW-0769">Symport</keyword>
<evidence type="ECO:0000313" key="11">
    <source>
        <dbReference type="Proteomes" id="UP000322976"/>
    </source>
</evidence>
<proteinExistence type="inferred from homology"/>
<evidence type="ECO:0000256" key="8">
    <source>
        <dbReference type="ARBA" id="ARBA00023136"/>
    </source>
</evidence>
<evidence type="ECO:0000256" key="4">
    <source>
        <dbReference type="ARBA" id="ARBA00022475"/>
    </source>
</evidence>